<dbReference type="PANTHER" id="PTHR12176:SF77">
    <property type="entry name" value="S-ADENOSYL-L-METHIONINE-DEPENDENT METHYLTRANSFERASES SUPERFAMILY PROTEIN"/>
    <property type="match status" value="1"/>
</dbReference>
<dbReference type="Gene3D" id="3.40.50.150">
    <property type="entry name" value="Vaccinia Virus protein VP39"/>
    <property type="match status" value="1"/>
</dbReference>
<feature type="region of interest" description="Disordered" evidence="4">
    <location>
        <begin position="94"/>
        <end position="172"/>
    </location>
</feature>
<name>A0A811Q7F7_9POAL</name>
<evidence type="ECO:0000256" key="2">
    <source>
        <dbReference type="ARBA" id="ARBA00022603"/>
    </source>
</evidence>
<dbReference type="InterPro" id="IPR029063">
    <property type="entry name" value="SAM-dependent_MTases_sf"/>
</dbReference>
<keyword evidence="3" id="KW-0808">Transferase</keyword>
<proteinExistence type="inferred from homology"/>
<dbReference type="SUPFAM" id="SSF53335">
    <property type="entry name" value="S-adenosyl-L-methionine-dependent methyltransferases"/>
    <property type="match status" value="1"/>
</dbReference>
<dbReference type="PANTHER" id="PTHR12176">
    <property type="entry name" value="SAM-DEPENDENT METHYLTRANSFERASE SUPERFAMILY PROTEIN"/>
    <property type="match status" value="1"/>
</dbReference>
<feature type="compositionally biased region" description="Low complexity" evidence="4">
    <location>
        <begin position="109"/>
        <end position="139"/>
    </location>
</feature>
<dbReference type="GO" id="GO:0032259">
    <property type="term" value="P:methylation"/>
    <property type="evidence" value="ECO:0007669"/>
    <property type="project" value="UniProtKB-KW"/>
</dbReference>
<organism evidence="5 6">
    <name type="scientific">Miscanthus lutarioriparius</name>
    <dbReference type="NCBI Taxonomy" id="422564"/>
    <lineage>
        <taxon>Eukaryota</taxon>
        <taxon>Viridiplantae</taxon>
        <taxon>Streptophyta</taxon>
        <taxon>Embryophyta</taxon>
        <taxon>Tracheophyta</taxon>
        <taxon>Spermatophyta</taxon>
        <taxon>Magnoliopsida</taxon>
        <taxon>Liliopsida</taxon>
        <taxon>Poales</taxon>
        <taxon>Poaceae</taxon>
        <taxon>PACMAD clade</taxon>
        <taxon>Panicoideae</taxon>
        <taxon>Andropogonodae</taxon>
        <taxon>Andropogoneae</taxon>
        <taxon>Saccharinae</taxon>
        <taxon>Miscanthus</taxon>
    </lineage>
</organism>
<comment type="similarity">
    <text evidence="1">Belongs to the methyltransferase superfamily.</text>
</comment>
<dbReference type="OrthoDB" id="2016285at2759"/>
<feature type="compositionally biased region" description="Low complexity" evidence="4">
    <location>
        <begin position="152"/>
        <end position="165"/>
    </location>
</feature>
<dbReference type="Proteomes" id="UP000604825">
    <property type="component" value="Unassembled WGS sequence"/>
</dbReference>
<accession>A0A811Q7F7</accession>
<comment type="caution">
    <text evidence="5">The sequence shown here is derived from an EMBL/GenBank/DDBJ whole genome shotgun (WGS) entry which is preliminary data.</text>
</comment>
<reference evidence="5" key="1">
    <citation type="submission" date="2020-10" db="EMBL/GenBank/DDBJ databases">
        <authorList>
            <person name="Han B."/>
            <person name="Lu T."/>
            <person name="Zhao Q."/>
            <person name="Huang X."/>
            <person name="Zhao Y."/>
        </authorList>
    </citation>
    <scope>NUCLEOTIDE SEQUENCE</scope>
</reference>
<sequence>MIVALQRVRSLLPGHVAAAACPTSGSGDGGPTIASCCGARLQCDEDGDDATVTTKNPAVTGGYSSSSNKIDKQVEQIAVTWRCWRLIHCRAASASASSAPTPRSPPRDPLVSTSTLSPTSSSWSRTSAPLTTTSALPTSPHGPRATRSPALASSSSTGRATSTPPRRADQPPLTATYLDAFATLPPLLPRPSLAVLGFGAGSAARALLHFYPDLSVHGWELDPAVLAVARDFFGLAKLEKDHAARLSVHVGDALECQAPLGGGFGGAVVDLFAGGSVLPELQEPDTWRRLGGIVARRGRMMVNCGGACVEAEEEGRHGESVKDATLRAMAAAFGEGMVSVMDVDESWVAMTGPPVTVPEVAAAWKARLPPEMRHFVDAWRPYNG</sequence>
<gene>
    <name evidence="5" type="ORF">NCGR_LOCUS35687</name>
</gene>
<dbReference type="AlphaFoldDB" id="A0A811Q7F7"/>
<evidence type="ECO:0000256" key="4">
    <source>
        <dbReference type="SAM" id="MobiDB-lite"/>
    </source>
</evidence>
<evidence type="ECO:0000313" key="5">
    <source>
        <dbReference type="EMBL" id="CAD6251955.1"/>
    </source>
</evidence>
<keyword evidence="2" id="KW-0489">Methyltransferase</keyword>
<keyword evidence="6" id="KW-1185">Reference proteome</keyword>
<evidence type="ECO:0000313" key="6">
    <source>
        <dbReference type="Proteomes" id="UP000604825"/>
    </source>
</evidence>
<dbReference type="GO" id="GO:0008168">
    <property type="term" value="F:methyltransferase activity"/>
    <property type="evidence" value="ECO:0007669"/>
    <property type="project" value="UniProtKB-KW"/>
</dbReference>
<protein>
    <submittedName>
        <fullName evidence="5">Uncharacterized protein</fullName>
    </submittedName>
</protein>
<dbReference type="InterPro" id="IPR051419">
    <property type="entry name" value="Lys/N-term_MeTrsfase_sf"/>
</dbReference>
<evidence type="ECO:0000256" key="3">
    <source>
        <dbReference type="ARBA" id="ARBA00022679"/>
    </source>
</evidence>
<evidence type="ECO:0000256" key="1">
    <source>
        <dbReference type="ARBA" id="ARBA00008361"/>
    </source>
</evidence>
<dbReference type="EMBL" id="CAJGYO010000008">
    <property type="protein sequence ID" value="CAD6251955.1"/>
    <property type="molecule type" value="Genomic_DNA"/>
</dbReference>
<dbReference type="PROSITE" id="PS51257">
    <property type="entry name" value="PROKAR_LIPOPROTEIN"/>
    <property type="match status" value="1"/>
</dbReference>